<dbReference type="GO" id="GO:0000118">
    <property type="term" value="C:histone deacetylase complex"/>
    <property type="evidence" value="ECO:0007669"/>
    <property type="project" value="TreeGrafter"/>
</dbReference>
<protein>
    <recommendedName>
        <fullName evidence="3">histone deacetylase</fullName>
        <ecNumber evidence="3">3.5.1.98</ecNumber>
    </recommendedName>
</protein>
<evidence type="ECO:0000256" key="3">
    <source>
        <dbReference type="ARBA" id="ARBA00012111"/>
    </source>
</evidence>
<dbReference type="PANTHER" id="PTHR10625">
    <property type="entry name" value="HISTONE DEACETYLASE HDAC1-RELATED"/>
    <property type="match status" value="1"/>
</dbReference>
<evidence type="ECO:0000256" key="7">
    <source>
        <dbReference type="ARBA" id="ARBA00023015"/>
    </source>
</evidence>
<dbReference type="AlphaFoldDB" id="A0A0C3Q6D4"/>
<evidence type="ECO:0000259" key="11">
    <source>
        <dbReference type="Pfam" id="PF09757"/>
    </source>
</evidence>
<comment type="similarity">
    <text evidence="2">Belongs to the histone deacetylase family. HD type 2 subfamily.</text>
</comment>
<dbReference type="GO" id="GO:0141221">
    <property type="term" value="F:histone deacetylase activity, hydrolytic mechanism"/>
    <property type="evidence" value="ECO:0007669"/>
    <property type="project" value="UniProtKB-EC"/>
</dbReference>
<evidence type="ECO:0000259" key="10">
    <source>
        <dbReference type="Pfam" id="PF00850"/>
    </source>
</evidence>
<feature type="domain" description="Histone deacetylase" evidence="10">
    <location>
        <begin position="1"/>
        <end position="144"/>
    </location>
</feature>
<evidence type="ECO:0000256" key="6">
    <source>
        <dbReference type="ARBA" id="ARBA00022853"/>
    </source>
</evidence>
<evidence type="ECO:0000313" key="13">
    <source>
        <dbReference type="Proteomes" id="UP000054248"/>
    </source>
</evidence>
<keyword evidence="5" id="KW-0378">Hydrolase</keyword>
<keyword evidence="13" id="KW-1185">Reference proteome</keyword>
<reference evidence="12 13" key="1">
    <citation type="submission" date="2014-04" db="EMBL/GenBank/DDBJ databases">
        <authorList>
            <consortium name="DOE Joint Genome Institute"/>
            <person name="Kuo A."/>
            <person name="Girlanda M."/>
            <person name="Perotto S."/>
            <person name="Kohler A."/>
            <person name="Nagy L.G."/>
            <person name="Floudas D."/>
            <person name="Copeland A."/>
            <person name="Barry K.W."/>
            <person name="Cichocki N."/>
            <person name="Veneault-Fourrey C."/>
            <person name="LaButti K."/>
            <person name="Lindquist E.A."/>
            <person name="Lipzen A."/>
            <person name="Lundell T."/>
            <person name="Morin E."/>
            <person name="Murat C."/>
            <person name="Sun H."/>
            <person name="Tunlid A."/>
            <person name="Henrissat B."/>
            <person name="Grigoriev I.V."/>
            <person name="Hibbett D.S."/>
            <person name="Martin F."/>
            <person name="Nordberg H.P."/>
            <person name="Cantor M.N."/>
            <person name="Hua S.X."/>
        </authorList>
    </citation>
    <scope>NUCLEOTIDE SEQUENCE [LARGE SCALE GENOMIC DNA]</scope>
    <source>
        <strain evidence="12 13">MUT 4182</strain>
    </source>
</reference>
<evidence type="ECO:0000256" key="9">
    <source>
        <dbReference type="ARBA" id="ARBA00023242"/>
    </source>
</evidence>
<keyword evidence="8" id="KW-0804">Transcription</keyword>
<dbReference type="EMBL" id="KN823257">
    <property type="protein sequence ID" value="KIO18834.1"/>
    <property type="molecule type" value="Genomic_DNA"/>
</dbReference>
<name>A0A0C3Q6D4_9AGAM</name>
<dbReference type="InterPro" id="IPR023801">
    <property type="entry name" value="His_deacetylse_dom"/>
</dbReference>
<organism evidence="12 13">
    <name type="scientific">Tulasnella calospora MUT 4182</name>
    <dbReference type="NCBI Taxonomy" id="1051891"/>
    <lineage>
        <taxon>Eukaryota</taxon>
        <taxon>Fungi</taxon>
        <taxon>Dikarya</taxon>
        <taxon>Basidiomycota</taxon>
        <taxon>Agaricomycotina</taxon>
        <taxon>Agaricomycetes</taxon>
        <taxon>Cantharellales</taxon>
        <taxon>Tulasnellaceae</taxon>
        <taxon>Tulasnella</taxon>
    </lineage>
</organism>
<dbReference type="GO" id="GO:0040029">
    <property type="term" value="P:epigenetic regulation of gene expression"/>
    <property type="evidence" value="ECO:0007669"/>
    <property type="project" value="TreeGrafter"/>
</dbReference>
<dbReference type="Pfam" id="PF00850">
    <property type="entry name" value="Hist_deacetyl"/>
    <property type="match status" value="1"/>
</dbReference>
<dbReference type="Pfam" id="PF09757">
    <property type="entry name" value="Arb2-like"/>
    <property type="match status" value="1"/>
</dbReference>
<evidence type="ECO:0000256" key="2">
    <source>
        <dbReference type="ARBA" id="ARBA00007738"/>
    </source>
</evidence>
<keyword evidence="7" id="KW-0805">Transcription regulation</keyword>
<keyword evidence="4" id="KW-0678">Repressor</keyword>
<feature type="non-terminal residue" evidence="12">
    <location>
        <position position="1"/>
    </location>
</feature>
<dbReference type="STRING" id="1051891.A0A0C3Q6D4"/>
<dbReference type="InterPro" id="IPR019154">
    <property type="entry name" value="Arb2-like_domain"/>
</dbReference>
<dbReference type="EC" id="3.5.1.98" evidence="3"/>
<dbReference type="InterPro" id="IPR037138">
    <property type="entry name" value="His_deacetylse_dom_sf"/>
</dbReference>
<evidence type="ECO:0000313" key="12">
    <source>
        <dbReference type="EMBL" id="KIO18834.1"/>
    </source>
</evidence>
<feature type="domain" description="Arb2-like" evidence="11">
    <location>
        <begin position="207"/>
        <end position="306"/>
    </location>
</feature>
<reference evidence="13" key="2">
    <citation type="submission" date="2015-01" db="EMBL/GenBank/DDBJ databases">
        <title>Evolutionary Origins and Diversification of the Mycorrhizal Mutualists.</title>
        <authorList>
            <consortium name="DOE Joint Genome Institute"/>
            <consortium name="Mycorrhizal Genomics Consortium"/>
            <person name="Kohler A."/>
            <person name="Kuo A."/>
            <person name="Nagy L.G."/>
            <person name="Floudas D."/>
            <person name="Copeland A."/>
            <person name="Barry K.W."/>
            <person name="Cichocki N."/>
            <person name="Veneault-Fourrey C."/>
            <person name="LaButti K."/>
            <person name="Lindquist E.A."/>
            <person name="Lipzen A."/>
            <person name="Lundell T."/>
            <person name="Morin E."/>
            <person name="Murat C."/>
            <person name="Riley R."/>
            <person name="Ohm R."/>
            <person name="Sun H."/>
            <person name="Tunlid A."/>
            <person name="Henrissat B."/>
            <person name="Grigoriev I.V."/>
            <person name="Hibbett D.S."/>
            <person name="Martin F."/>
        </authorList>
    </citation>
    <scope>NUCLEOTIDE SEQUENCE [LARGE SCALE GENOMIC DNA]</scope>
    <source>
        <strain evidence="13">MUT 4182</strain>
    </source>
</reference>
<dbReference type="Gene3D" id="3.40.800.20">
    <property type="entry name" value="Histone deacetylase domain"/>
    <property type="match status" value="1"/>
</dbReference>
<comment type="subcellular location">
    <subcellularLocation>
        <location evidence="1">Nucleus</location>
    </subcellularLocation>
</comment>
<proteinExistence type="inferred from homology"/>
<evidence type="ECO:0000256" key="4">
    <source>
        <dbReference type="ARBA" id="ARBA00022491"/>
    </source>
</evidence>
<sequence>NGTQRAFYDDPSVLYVSLHRYDDGSFYPSGPFGSMESCGEGEGLGTSVNIPWPTSGMGDADYLYAFMRLVMPIAYEFAPELVIISAGFDAADGDTLGECHVSPAGYAHMTHMLSSLANGKLVVALEGGYNLNSISSSALAVAEILLGNSPPMISELTASEIATETVWQVSRVQSHYWTSIDPKQCEPKDTFEDDAVGIPDLLKAHRLDLMAKYGAYAVPFADDELMDAFKDQVLCSQNFYVQPRLVVFIHDYGSLRAELDGVTHVDLDLERSYMLTVPLKLDATHKLLEWAASQEFALIDVNVFPHKLKQV</sequence>
<dbReference type="SUPFAM" id="SSF52768">
    <property type="entry name" value="Arginase/deacetylase"/>
    <property type="match status" value="1"/>
</dbReference>
<dbReference type="Proteomes" id="UP000054248">
    <property type="component" value="Unassembled WGS sequence"/>
</dbReference>
<evidence type="ECO:0000256" key="5">
    <source>
        <dbReference type="ARBA" id="ARBA00022801"/>
    </source>
</evidence>
<accession>A0A0C3Q6D4</accession>
<gene>
    <name evidence="12" type="ORF">M407DRAFT_224576</name>
</gene>
<keyword evidence="9" id="KW-0539">Nucleus</keyword>
<keyword evidence="6" id="KW-0156">Chromatin regulator</keyword>
<evidence type="ECO:0000256" key="1">
    <source>
        <dbReference type="ARBA" id="ARBA00004123"/>
    </source>
</evidence>
<dbReference type="HOGENOM" id="CLU_895919_0_0_1"/>
<dbReference type="OrthoDB" id="3236077at2759"/>
<dbReference type="PANTHER" id="PTHR10625:SF5">
    <property type="entry name" value="HISTONE DEACETYLASE"/>
    <property type="match status" value="1"/>
</dbReference>
<evidence type="ECO:0000256" key="8">
    <source>
        <dbReference type="ARBA" id="ARBA00023163"/>
    </source>
</evidence>
<dbReference type="InterPro" id="IPR023696">
    <property type="entry name" value="Ureohydrolase_dom_sf"/>
</dbReference>